<dbReference type="AlphaFoldDB" id="A0A0P9CZX4"/>
<sequence length="186" mass="21032">MSDSVVLYTGRFALMTLGESWAGELLDYQARNREFWREWNPLTPEDFYTVATQRARLRADAELLRQGLGLRLYILRKGAEQGPIMADLAFNNIVRGAFQSCHLGYKADAAAINQGVMTEALGAAIAYAFDELKLHRIEANVMPRNARSRRVVSKLGFAEEGLARQYLKINGVWEDHIHYVLLNDAV</sequence>
<evidence type="ECO:0000313" key="5">
    <source>
        <dbReference type="EMBL" id="KPV52143.1"/>
    </source>
</evidence>
<evidence type="ECO:0000256" key="3">
    <source>
        <dbReference type="ARBA" id="ARBA00038502"/>
    </source>
</evidence>
<dbReference type="PATRIC" id="fig|186479.3.peg.9488"/>
<evidence type="ECO:0000256" key="1">
    <source>
        <dbReference type="ARBA" id="ARBA00022679"/>
    </source>
</evidence>
<dbReference type="InterPro" id="IPR016181">
    <property type="entry name" value="Acyl_CoA_acyltransferase"/>
</dbReference>
<dbReference type="EMBL" id="LJCR01000645">
    <property type="protein sequence ID" value="KPV52143.1"/>
    <property type="molecule type" value="Genomic_DNA"/>
</dbReference>
<dbReference type="Proteomes" id="UP000050509">
    <property type="component" value="Unassembled WGS sequence"/>
</dbReference>
<dbReference type="InterPro" id="IPR000182">
    <property type="entry name" value="GNAT_dom"/>
</dbReference>
<dbReference type="Pfam" id="PF13302">
    <property type="entry name" value="Acetyltransf_3"/>
    <property type="match status" value="1"/>
</dbReference>
<keyword evidence="6" id="KW-1185">Reference proteome</keyword>
<dbReference type="GO" id="GO:0008999">
    <property type="term" value="F:protein-N-terminal-alanine acetyltransferase activity"/>
    <property type="evidence" value="ECO:0007669"/>
    <property type="project" value="TreeGrafter"/>
</dbReference>
<dbReference type="Gene3D" id="3.40.630.30">
    <property type="match status" value="1"/>
</dbReference>
<name>A0A0P9CZX4_9CHLR</name>
<evidence type="ECO:0000256" key="2">
    <source>
        <dbReference type="ARBA" id="ARBA00023315"/>
    </source>
</evidence>
<reference evidence="5 6" key="1">
    <citation type="submission" date="2015-09" db="EMBL/GenBank/DDBJ databases">
        <title>Draft genome sequence of Kouleothrix aurantiaca JCM 19913.</title>
        <authorList>
            <person name="Hemp J."/>
        </authorList>
    </citation>
    <scope>NUCLEOTIDE SEQUENCE [LARGE SCALE GENOMIC DNA]</scope>
    <source>
        <strain evidence="5 6">COM-B</strain>
    </source>
</reference>
<gene>
    <name evidence="5" type="ORF">SE17_17220</name>
</gene>
<dbReference type="PROSITE" id="PS51186">
    <property type="entry name" value="GNAT"/>
    <property type="match status" value="1"/>
</dbReference>
<accession>A0A0P9CZX4</accession>
<comment type="caution">
    <text evidence="5">The sequence shown here is derived from an EMBL/GenBank/DDBJ whole genome shotgun (WGS) entry which is preliminary data.</text>
</comment>
<dbReference type="InterPro" id="IPR051531">
    <property type="entry name" value="N-acetyltransferase"/>
</dbReference>
<organism evidence="5 6">
    <name type="scientific">Kouleothrix aurantiaca</name>
    <dbReference type="NCBI Taxonomy" id="186479"/>
    <lineage>
        <taxon>Bacteria</taxon>
        <taxon>Bacillati</taxon>
        <taxon>Chloroflexota</taxon>
        <taxon>Chloroflexia</taxon>
        <taxon>Chloroflexales</taxon>
        <taxon>Roseiflexineae</taxon>
        <taxon>Roseiflexaceae</taxon>
        <taxon>Kouleothrix</taxon>
    </lineage>
</organism>
<feature type="domain" description="N-acetyltransferase" evidence="4">
    <location>
        <begin position="37"/>
        <end position="184"/>
    </location>
</feature>
<dbReference type="GO" id="GO:0005737">
    <property type="term" value="C:cytoplasm"/>
    <property type="evidence" value="ECO:0007669"/>
    <property type="project" value="TreeGrafter"/>
</dbReference>
<proteinExistence type="inferred from homology"/>
<dbReference type="SUPFAM" id="SSF55729">
    <property type="entry name" value="Acyl-CoA N-acyltransferases (Nat)"/>
    <property type="match status" value="1"/>
</dbReference>
<comment type="similarity">
    <text evidence="3">Belongs to the acetyltransferase family. RimJ subfamily.</text>
</comment>
<dbReference type="PANTHER" id="PTHR43792:SF8">
    <property type="entry name" value="[RIBOSOMAL PROTEIN US5]-ALANINE N-ACETYLTRANSFERASE"/>
    <property type="match status" value="1"/>
</dbReference>
<keyword evidence="2" id="KW-0012">Acyltransferase</keyword>
<dbReference type="PANTHER" id="PTHR43792">
    <property type="entry name" value="GNAT FAMILY, PUTATIVE (AFU_ORTHOLOGUE AFUA_3G00765)-RELATED-RELATED"/>
    <property type="match status" value="1"/>
</dbReference>
<evidence type="ECO:0000259" key="4">
    <source>
        <dbReference type="PROSITE" id="PS51186"/>
    </source>
</evidence>
<protein>
    <recommendedName>
        <fullName evidence="4">N-acetyltransferase domain-containing protein</fullName>
    </recommendedName>
</protein>
<evidence type="ECO:0000313" key="6">
    <source>
        <dbReference type="Proteomes" id="UP000050509"/>
    </source>
</evidence>
<keyword evidence="1" id="KW-0808">Transferase</keyword>